<dbReference type="EMBL" id="KV426231">
    <property type="protein sequence ID" value="KZV84301.1"/>
    <property type="molecule type" value="Genomic_DNA"/>
</dbReference>
<name>A0A165DDP4_EXIGL</name>
<proteinExistence type="predicted"/>
<protein>
    <submittedName>
        <fullName evidence="1">Uncharacterized protein</fullName>
    </submittedName>
</protein>
<gene>
    <name evidence="1" type="ORF">EXIGLDRAFT_294011</name>
</gene>
<dbReference type="InParanoid" id="A0A165DDP4"/>
<accession>A0A165DDP4</accession>
<sequence length="67" mass="7689">MEMRTIAQLWTTRQMHAWATGEGPRERGMVVRFCHRHWRCIGAGSGITSCRCLFQRLRAVASARLDA</sequence>
<dbReference type="Proteomes" id="UP000077266">
    <property type="component" value="Unassembled WGS sequence"/>
</dbReference>
<reference evidence="1 2" key="1">
    <citation type="journal article" date="2016" name="Mol. Biol. Evol.">
        <title>Comparative Genomics of Early-Diverging Mushroom-Forming Fungi Provides Insights into the Origins of Lignocellulose Decay Capabilities.</title>
        <authorList>
            <person name="Nagy L.G."/>
            <person name="Riley R."/>
            <person name="Tritt A."/>
            <person name="Adam C."/>
            <person name="Daum C."/>
            <person name="Floudas D."/>
            <person name="Sun H."/>
            <person name="Yadav J.S."/>
            <person name="Pangilinan J."/>
            <person name="Larsson K.H."/>
            <person name="Matsuura K."/>
            <person name="Barry K."/>
            <person name="Labutti K."/>
            <person name="Kuo R."/>
            <person name="Ohm R.A."/>
            <person name="Bhattacharya S.S."/>
            <person name="Shirouzu T."/>
            <person name="Yoshinaga Y."/>
            <person name="Martin F.M."/>
            <person name="Grigoriev I.V."/>
            <person name="Hibbett D.S."/>
        </authorList>
    </citation>
    <scope>NUCLEOTIDE SEQUENCE [LARGE SCALE GENOMIC DNA]</scope>
    <source>
        <strain evidence="1 2">HHB12029</strain>
    </source>
</reference>
<evidence type="ECO:0000313" key="2">
    <source>
        <dbReference type="Proteomes" id="UP000077266"/>
    </source>
</evidence>
<dbReference type="AlphaFoldDB" id="A0A165DDP4"/>
<organism evidence="1 2">
    <name type="scientific">Exidia glandulosa HHB12029</name>
    <dbReference type="NCBI Taxonomy" id="1314781"/>
    <lineage>
        <taxon>Eukaryota</taxon>
        <taxon>Fungi</taxon>
        <taxon>Dikarya</taxon>
        <taxon>Basidiomycota</taxon>
        <taxon>Agaricomycotina</taxon>
        <taxon>Agaricomycetes</taxon>
        <taxon>Auriculariales</taxon>
        <taxon>Exidiaceae</taxon>
        <taxon>Exidia</taxon>
    </lineage>
</organism>
<keyword evidence="2" id="KW-1185">Reference proteome</keyword>
<evidence type="ECO:0000313" key="1">
    <source>
        <dbReference type="EMBL" id="KZV84301.1"/>
    </source>
</evidence>